<feature type="chain" id="PRO_5045646657" evidence="6">
    <location>
        <begin position="28"/>
        <end position="845"/>
    </location>
</feature>
<evidence type="ECO:0000259" key="8">
    <source>
        <dbReference type="PROSITE" id="PS50885"/>
    </source>
</evidence>
<dbReference type="CDD" id="cd06225">
    <property type="entry name" value="HAMP"/>
    <property type="match status" value="1"/>
</dbReference>
<organism evidence="9 10">
    <name type="scientific">Tropicimonas omnivorans</name>
    <dbReference type="NCBI Taxonomy" id="3075590"/>
    <lineage>
        <taxon>Bacteria</taxon>
        <taxon>Pseudomonadati</taxon>
        <taxon>Pseudomonadota</taxon>
        <taxon>Alphaproteobacteria</taxon>
        <taxon>Rhodobacterales</taxon>
        <taxon>Roseobacteraceae</taxon>
        <taxon>Tropicimonas</taxon>
    </lineage>
</organism>
<dbReference type="PANTHER" id="PTHR43531:SF11">
    <property type="entry name" value="METHYL-ACCEPTING CHEMOTAXIS PROTEIN 3"/>
    <property type="match status" value="1"/>
</dbReference>
<dbReference type="SUPFAM" id="SSF58104">
    <property type="entry name" value="Methyl-accepting chemotaxis protein (MCP) signaling domain"/>
    <property type="match status" value="1"/>
</dbReference>
<evidence type="ECO:0000259" key="7">
    <source>
        <dbReference type="PROSITE" id="PS50111"/>
    </source>
</evidence>
<accession>A0ABU3DI20</accession>
<dbReference type="EMBL" id="JAVRHL010000003">
    <property type="protein sequence ID" value="MDT0683371.1"/>
    <property type="molecule type" value="Genomic_DNA"/>
</dbReference>
<dbReference type="RefSeq" id="WP_311691849.1">
    <property type="nucleotide sequence ID" value="NZ_JAVRHL010000003.1"/>
</dbReference>
<feature type="compositionally biased region" description="Low complexity" evidence="4">
    <location>
        <begin position="824"/>
        <end position="837"/>
    </location>
</feature>
<evidence type="ECO:0000256" key="4">
    <source>
        <dbReference type="SAM" id="MobiDB-lite"/>
    </source>
</evidence>
<feature type="signal peptide" evidence="6">
    <location>
        <begin position="1"/>
        <end position="27"/>
    </location>
</feature>
<dbReference type="Proteomes" id="UP001265259">
    <property type="component" value="Unassembled WGS sequence"/>
</dbReference>
<feature type="transmembrane region" description="Helical" evidence="5">
    <location>
        <begin position="170"/>
        <end position="190"/>
    </location>
</feature>
<dbReference type="InterPro" id="IPR004090">
    <property type="entry name" value="Chemotax_Me-accpt_rcpt"/>
</dbReference>
<dbReference type="SMART" id="SM00283">
    <property type="entry name" value="MA"/>
    <property type="match status" value="1"/>
</dbReference>
<keyword evidence="10" id="KW-1185">Reference proteome</keyword>
<dbReference type="InterPro" id="IPR004089">
    <property type="entry name" value="MCPsignal_dom"/>
</dbReference>
<keyword evidence="5" id="KW-0812">Transmembrane</keyword>
<keyword evidence="3" id="KW-0807">Transducer</keyword>
<feature type="region of interest" description="Disordered" evidence="4">
    <location>
        <begin position="824"/>
        <end position="845"/>
    </location>
</feature>
<dbReference type="Gene3D" id="1.10.8.500">
    <property type="entry name" value="HAMP domain in histidine kinase"/>
    <property type="match status" value="1"/>
</dbReference>
<protein>
    <submittedName>
        <fullName evidence="9">Methyl-accepting chemotaxis protein</fullName>
    </submittedName>
</protein>
<evidence type="ECO:0000256" key="5">
    <source>
        <dbReference type="SAM" id="Phobius"/>
    </source>
</evidence>
<evidence type="ECO:0000256" key="6">
    <source>
        <dbReference type="SAM" id="SignalP"/>
    </source>
</evidence>
<keyword evidence="5" id="KW-1133">Transmembrane helix</keyword>
<feature type="domain" description="Methyl-accepting transducer" evidence="7">
    <location>
        <begin position="554"/>
        <end position="783"/>
    </location>
</feature>
<dbReference type="PROSITE" id="PS50885">
    <property type="entry name" value="HAMP"/>
    <property type="match status" value="2"/>
</dbReference>
<feature type="domain" description="HAMP" evidence="8">
    <location>
        <begin position="188"/>
        <end position="241"/>
    </location>
</feature>
<name>A0ABU3DI20_9RHOB</name>
<evidence type="ECO:0000313" key="10">
    <source>
        <dbReference type="Proteomes" id="UP001265259"/>
    </source>
</evidence>
<dbReference type="PANTHER" id="PTHR43531">
    <property type="entry name" value="PROTEIN ICFG"/>
    <property type="match status" value="1"/>
</dbReference>
<keyword evidence="1" id="KW-0145">Chemotaxis</keyword>
<dbReference type="InterPro" id="IPR003660">
    <property type="entry name" value="HAMP_dom"/>
</dbReference>
<dbReference type="CDD" id="cd11386">
    <property type="entry name" value="MCP_signal"/>
    <property type="match status" value="1"/>
</dbReference>
<dbReference type="Pfam" id="PF00672">
    <property type="entry name" value="HAMP"/>
    <property type="match status" value="2"/>
</dbReference>
<keyword evidence="6" id="KW-0732">Signal</keyword>
<dbReference type="SMART" id="SM00304">
    <property type="entry name" value="HAMP"/>
    <property type="match status" value="2"/>
</dbReference>
<gene>
    <name evidence="9" type="ORF">RM543_11795</name>
</gene>
<keyword evidence="5" id="KW-0472">Membrane</keyword>
<proteinExistence type="inferred from homology"/>
<dbReference type="PRINTS" id="PR00260">
    <property type="entry name" value="CHEMTRNSDUCR"/>
</dbReference>
<dbReference type="Gene3D" id="3.30.450.20">
    <property type="entry name" value="PAS domain"/>
    <property type="match status" value="1"/>
</dbReference>
<dbReference type="PROSITE" id="PS50111">
    <property type="entry name" value="CHEMOTAXIS_TRANSDUC_2"/>
    <property type="match status" value="1"/>
</dbReference>
<dbReference type="SUPFAM" id="SSF158472">
    <property type="entry name" value="HAMP domain-like"/>
    <property type="match status" value="1"/>
</dbReference>
<evidence type="ECO:0000256" key="3">
    <source>
        <dbReference type="PROSITE-ProRule" id="PRU00284"/>
    </source>
</evidence>
<sequence length="845" mass="88160">MRRLDPRRTLFAAATLAILLVCGVAAAVEHFTASHDARQSALGELSEHAASSTELIAAQAARILQFGASDRLDDLLASAVDASHGAAVAVSAVGADGDPVATSGSAAGSAMTDVAGEALSGEIASAEGGLVVAVPVRGSDGALLGAIVSRWDPAGTLADADAIVMHQARIALIDLAAMAGILLLLVAIGITRPLGRLRGRIVTLAAGEYEAAVPGRGRRDELGAIACAVDEMRIALEAGEAARLETVFKSSAFTQSSAAMMLVGRDHRIRYVNGAVCELMTAYQPVFSKIVPGFDASNLVGFEIVGFHDRPDRIRDLLDNPARLPFETDIAVGDARFHLDINAIYDDAGSFAGVVVEWQDVTELRTREALVEMIESEQVKAEFHPDGTLARANAPFCAVVGEGAEALKGRQLGSMLALSTAEEDQQRRRNDLVGCLMENGSIPDKFRLEGGGVVDGILGLVKDSAGNPYRIVLLGRDVTATEAEMAAAEARQVEMARRQEEVVDALGVALGRIAQGDLTTRLPDSLPQDYDQLKADFNAALDALSSAVTEVADSVSTLHGEAREISSSADSLSRRTEQNAATLEQSAAALEELTASVSSSAKGADEANRIVGGARDRALQSGEVVREAEQAMSEIQTSSQKIVKIIDVIEDIAFQTNLLALNAGVEAARAGEAGRGFAVVASEVRALAQRSSEAAREINGLISSSSTQVGRGVDLVNRAGKTLSEIVASVTDISGHVERIATSANEQSLGVSEINTAVTQLDRATQQNAAMFEETSAAAHSLNAVSEGLARAVERFDIGAPPAAETRPRARAKTRTLSKPSVAYAAGGATSGSSALAEDADWEDF</sequence>
<feature type="domain" description="HAMP" evidence="8">
    <location>
        <begin position="497"/>
        <end position="549"/>
    </location>
</feature>
<evidence type="ECO:0000256" key="2">
    <source>
        <dbReference type="ARBA" id="ARBA00029447"/>
    </source>
</evidence>
<evidence type="ECO:0000313" key="9">
    <source>
        <dbReference type="EMBL" id="MDT0683371.1"/>
    </source>
</evidence>
<dbReference type="InterPro" id="IPR051310">
    <property type="entry name" value="MCP_chemotaxis"/>
</dbReference>
<comment type="similarity">
    <text evidence="2">Belongs to the methyl-accepting chemotaxis (MCP) protein family.</text>
</comment>
<comment type="caution">
    <text evidence="9">The sequence shown here is derived from an EMBL/GenBank/DDBJ whole genome shotgun (WGS) entry which is preliminary data.</text>
</comment>
<dbReference type="Pfam" id="PF00015">
    <property type="entry name" value="MCPsignal"/>
    <property type="match status" value="1"/>
</dbReference>
<dbReference type="Gene3D" id="1.10.287.950">
    <property type="entry name" value="Methyl-accepting chemotaxis protein"/>
    <property type="match status" value="1"/>
</dbReference>
<reference evidence="9 10" key="1">
    <citation type="submission" date="2023-09" db="EMBL/GenBank/DDBJ databases">
        <authorList>
            <person name="Rey-Velasco X."/>
        </authorList>
    </citation>
    <scope>NUCLEOTIDE SEQUENCE [LARGE SCALE GENOMIC DNA]</scope>
    <source>
        <strain evidence="9 10">F158</strain>
    </source>
</reference>
<evidence type="ECO:0000256" key="1">
    <source>
        <dbReference type="ARBA" id="ARBA00022500"/>
    </source>
</evidence>